<evidence type="ECO:0000259" key="1">
    <source>
        <dbReference type="Pfam" id="PF03358"/>
    </source>
</evidence>
<dbReference type="RefSeq" id="WP_145209868.1">
    <property type="nucleotide sequence ID" value="NZ_CP036269.1"/>
</dbReference>
<dbReference type="EC" id="1.7.-.-" evidence="2"/>
<dbReference type="OrthoDB" id="9806724at2"/>
<dbReference type="Gene3D" id="3.40.50.360">
    <property type="match status" value="1"/>
</dbReference>
<organism evidence="2 3">
    <name type="scientific">Gimesia alba</name>
    <dbReference type="NCBI Taxonomy" id="2527973"/>
    <lineage>
        <taxon>Bacteria</taxon>
        <taxon>Pseudomonadati</taxon>
        <taxon>Planctomycetota</taxon>
        <taxon>Planctomycetia</taxon>
        <taxon>Planctomycetales</taxon>
        <taxon>Planctomycetaceae</taxon>
        <taxon>Gimesia</taxon>
    </lineage>
</organism>
<dbReference type="EMBL" id="CP036269">
    <property type="protein sequence ID" value="QDT40246.1"/>
    <property type="molecule type" value="Genomic_DNA"/>
</dbReference>
<gene>
    <name evidence="2" type="primary">azr</name>
    <name evidence="2" type="ORF">Pan241w_03020</name>
</gene>
<keyword evidence="2" id="KW-0560">Oxidoreductase</keyword>
<dbReference type="AlphaFoldDB" id="A0A517R8N2"/>
<dbReference type="Proteomes" id="UP000317171">
    <property type="component" value="Chromosome"/>
</dbReference>
<evidence type="ECO:0000313" key="2">
    <source>
        <dbReference type="EMBL" id="QDT40246.1"/>
    </source>
</evidence>
<dbReference type="SUPFAM" id="SSF52218">
    <property type="entry name" value="Flavoproteins"/>
    <property type="match status" value="1"/>
</dbReference>
<dbReference type="InterPro" id="IPR029039">
    <property type="entry name" value="Flavoprotein-like_sf"/>
</dbReference>
<dbReference type="GO" id="GO:0010181">
    <property type="term" value="F:FMN binding"/>
    <property type="evidence" value="ECO:0007669"/>
    <property type="project" value="TreeGrafter"/>
</dbReference>
<dbReference type="InterPro" id="IPR005025">
    <property type="entry name" value="FMN_Rdtase-like_dom"/>
</dbReference>
<dbReference type="GO" id="GO:0005829">
    <property type="term" value="C:cytosol"/>
    <property type="evidence" value="ECO:0007669"/>
    <property type="project" value="TreeGrafter"/>
</dbReference>
<dbReference type="GO" id="GO:0016491">
    <property type="term" value="F:oxidoreductase activity"/>
    <property type="evidence" value="ECO:0007669"/>
    <property type="project" value="UniProtKB-KW"/>
</dbReference>
<name>A0A517R8N2_9PLAN</name>
<sequence length="198" mass="21159">MSYQPRVIAFAGSTRENSYNKRLVAIAAGGAQEAGADVTVIDLRDYPMPLFDEDLEAKEGKNEHARKFKKLLVGCDGILIASPEYNGSLSAVLKNSIDWATRADEGDPPGSLPAFRGKVVSIMSASPGGLGGLRGLVHLRAILGGLGCIMLPAQTAISSAHEAFNEAGNLKDEKQQQQILDQGRDLSSFIAQLNKMDF</sequence>
<accession>A0A517R8N2</accession>
<reference evidence="2 3" key="1">
    <citation type="submission" date="2019-02" db="EMBL/GenBank/DDBJ databases">
        <title>Deep-cultivation of Planctomycetes and their phenomic and genomic characterization uncovers novel biology.</title>
        <authorList>
            <person name="Wiegand S."/>
            <person name="Jogler M."/>
            <person name="Boedeker C."/>
            <person name="Pinto D."/>
            <person name="Vollmers J."/>
            <person name="Rivas-Marin E."/>
            <person name="Kohn T."/>
            <person name="Peeters S.H."/>
            <person name="Heuer A."/>
            <person name="Rast P."/>
            <person name="Oberbeckmann S."/>
            <person name="Bunk B."/>
            <person name="Jeske O."/>
            <person name="Meyerdierks A."/>
            <person name="Storesund J.E."/>
            <person name="Kallscheuer N."/>
            <person name="Luecker S."/>
            <person name="Lage O.M."/>
            <person name="Pohl T."/>
            <person name="Merkel B.J."/>
            <person name="Hornburger P."/>
            <person name="Mueller R.-W."/>
            <person name="Bruemmer F."/>
            <person name="Labrenz M."/>
            <person name="Spormann A.M."/>
            <person name="Op den Camp H."/>
            <person name="Overmann J."/>
            <person name="Amann R."/>
            <person name="Jetten M.S.M."/>
            <person name="Mascher T."/>
            <person name="Medema M.H."/>
            <person name="Devos D.P."/>
            <person name="Kaster A.-K."/>
            <person name="Ovreas L."/>
            <person name="Rohde M."/>
            <person name="Galperin M.Y."/>
            <person name="Jogler C."/>
        </authorList>
    </citation>
    <scope>NUCLEOTIDE SEQUENCE [LARGE SCALE GENOMIC DNA]</scope>
    <source>
        <strain evidence="2 3">Pan241w</strain>
    </source>
</reference>
<dbReference type="KEGG" id="gaz:Pan241w_03020"/>
<evidence type="ECO:0000313" key="3">
    <source>
        <dbReference type="Proteomes" id="UP000317171"/>
    </source>
</evidence>
<proteinExistence type="predicted"/>
<dbReference type="InterPro" id="IPR050712">
    <property type="entry name" value="NAD(P)H-dep_reductase"/>
</dbReference>
<dbReference type="PANTHER" id="PTHR30543:SF21">
    <property type="entry name" value="NAD(P)H-DEPENDENT FMN REDUCTASE LOT6"/>
    <property type="match status" value="1"/>
</dbReference>
<protein>
    <submittedName>
        <fullName evidence="2">FMN-dependent NADPH-azoreductase</fullName>
        <ecNumber evidence="2">1.7.-.-</ecNumber>
    </submittedName>
</protein>
<dbReference type="Pfam" id="PF03358">
    <property type="entry name" value="FMN_red"/>
    <property type="match status" value="1"/>
</dbReference>
<dbReference type="PANTHER" id="PTHR30543">
    <property type="entry name" value="CHROMATE REDUCTASE"/>
    <property type="match status" value="1"/>
</dbReference>
<feature type="domain" description="NADPH-dependent FMN reductase-like" evidence="1">
    <location>
        <begin position="5"/>
        <end position="161"/>
    </location>
</feature>
<keyword evidence="3" id="KW-1185">Reference proteome</keyword>